<dbReference type="PROSITE" id="PS51198">
    <property type="entry name" value="UVRD_HELICASE_ATP_BIND"/>
    <property type="match status" value="1"/>
</dbReference>
<dbReference type="RefSeq" id="WP_275247559.1">
    <property type="nucleotide sequence ID" value="NZ_BAABDX010000001.1"/>
</dbReference>
<dbReference type="Proteomes" id="UP001213907">
    <property type="component" value="Chromosome"/>
</dbReference>
<evidence type="ECO:0000313" key="12">
    <source>
        <dbReference type="EMBL" id="WEF51980.1"/>
    </source>
</evidence>
<evidence type="ECO:0000256" key="8">
    <source>
        <dbReference type="ARBA" id="ARBA00034923"/>
    </source>
</evidence>
<feature type="domain" description="UvrD-like helicase ATP-binding" evidence="11">
    <location>
        <begin position="18"/>
        <end position="306"/>
    </location>
</feature>
<evidence type="ECO:0000256" key="5">
    <source>
        <dbReference type="ARBA" id="ARBA00023235"/>
    </source>
</evidence>
<evidence type="ECO:0000256" key="6">
    <source>
        <dbReference type="ARBA" id="ARBA00034617"/>
    </source>
</evidence>
<dbReference type="PANTHER" id="PTHR11070">
    <property type="entry name" value="UVRD / RECB / PCRA DNA HELICASE FAMILY MEMBER"/>
    <property type="match status" value="1"/>
</dbReference>
<dbReference type="InterPro" id="IPR027417">
    <property type="entry name" value="P-loop_NTPase"/>
</dbReference>
<dbReference type="Pfam" id="PF00580">
    <property type="entry name" value="UvrD-helicase"/>
    <property type="match status" value="1"/>
</dbReference>
<dbReference type="EMBL" id="CP113162">
    <property type="protein sequence ID" value="WEF51980.1"/>
    <property type="molecule type" value="Genomic_DNA"/>
</dbReference>
<evidence type="ECO:0000256" key="10">
    <source>
        <dbReference type="PROSITE-ProRule" id="PRU00560"/>
    </source>
</evidence>
<keyword evidence="2 10" id="KW-0378">Hydrolase</keyword>
<name>A0ABY8BPQ7_AFICR</name>
<dbReference type="InterPro" id="IPR014016">
    <property type="entry name" value="UvrD-like_ATP-bd"/>
</dbReference>
<keyword evidence="5" id="KW-0413">Isomerase</keyword>
<keyword evidence="13" id="KW-1185">Reference proteome</keyword>
<evidence type="ECO:0000256" key="9">
    <source>
        <dbReference type="ARBA" id="ARBA00048988"/>
    </source>
</evidence>
<comment type="catalytic activity">
    <reaction evidence="9">
        <text>ATP + H2O = ADP + phosphate + H(+)</text>
        <dbReference type="Rhea" id="RHEA:13065"/>
        <dbReference type="ChEBI" id="CHEBI:15377"/>
        <dbReference type="ChEBI" id="CHEBI:15378"/>
        <dbReference type="ChEBI" id="CHEBI:30616"/>
        <dbReference type="ChEBI" id="CHEBI:43474"/>
        <dbReference type="ChEBI" id="CHEBI:456216"/>
        <dbReference type="EC" id="5.6.2.4"/>
    </reaction>
</comment>
<dbReference type="InterPro" id="IPR014017">
    <property type="entry name" value="DNA_helicase_UvrD-like_C"/>
</dbReference>
<evidence type="ECO:0000256" key="2">
    <source>
        <dbReference type="ARBA" id="ARBA00022801"/>
    </source>
</evidence>
<dbReference type="SUPFAM" id="SSF52540">
    <property type="entry name" value="P-loop containing nucleoside triphosphate hydrolases"/>
    <property type="match status" value="1"/>
</dbReference>
<gene>
    <name evidence="12" type="ORF">AFIC_000437</name>
</gene>
<sequence length="634" mass="69996">MSVLARRVRPEDWTPIGVDELEANAMTVVRSAGNRSVIAGPGAGKTELLAQRAAYLLQTGTSPAPQRILAISFKRDAASNLGARVRKRCHRQHAGRFDSMTFDAFAKGLLDRFGQALPERWRPSPDYEIMFPTDRGYRDFLQQSLGAPPKSVGTFADIMALTVKQFERRHLFGSPLPVDGWSEPSPGEWAADQYWQSSLHGGKKSHLSFPMIGRLAELLLRLNPMARDALRLTYSHLFMDEFQDTTQVQYDLVRAIFLGGSTIVTAVGDNKQQIMRWAMAMDDPFAAFDSDFKSKRTPLYNNYRSSPELVRIQHVLAQALDAKSVKPVSKTSATISGDSCAIWDFSSPEREAERLAAFVASEMKVHDLGPRDFVLLVRQKAADYAAVLQPAFAAAGIPLRNEAGQAGAMMLQELLAEEASELIISVLRLAMTKRAGRHWTECQEALGSLRGIGPDDEIEQDRFAKELDAFAMHLGRDYPTPPPAGPAARKLIDDVLGFIGRSRLVAAHPVYGQGDWLEKVLTSAATHLAQSASGTSDWTAALDSYEGLHAIPLMTIHKSKGLEYHTVIFVGLDDGAWWSFSDDQVEATAGFFVAFTRAKQRVVFTYCARRGTRTKIATLYELLAQAGVQTFKIG</sequence>
<dbReference type="EC" id="5.6.2.4" evidence="7"/>
<dbReference type="GO" id="GO:0004386">
    <property type="term" value="F:helicase activity"/>
    <property type="evidence" value="ECO:0007669"/>
    <property type="project" value="UniProtKB-KW"/>
</dbReference>
<protein>
    <recommendedName>
        <fullName evidence="7">DNA 3'-5' helicase</fullName>
        <ecNumber evidence="7">5.6.2.4</ecNumber>
    </recommendedName>
    <alternativeName>
        <fullName evidence="8">DNA 3'-5' helicase II</fullName>
    </alternativeName>
</protein>
<evidence type="ECO:0000256" key="4">
    <source>
        <dbReference type="ARBA" id="ARBA00022840"/>
    </source>
</evidence>
<keyword evidence="1 10" id="KW-0547">Nucleotide-binding</keyword>
<dbReference type="CDD" id="cd17932">
    <property type="entry name" value="DEXQc_UvrD"/>
    <property type="match status" value="1"/>
</dbReference>
<dbReference type="InterPro" id="IPR000212">
    <property type="entry name" value="DNA_helicase_UvrD/REP"/>
</dbReference>
<feature type="binding site" evidence="10">
    <location>
        <begin position="39"/>
        <end position="46"/>
    </location>
    <ligand>
        <name>ATP</name>
        <dbReference type="ChEBI" id="CHEBI:30616"/>
    </ligand>
</feature>
<accession>A0ABY8BPQ7</accession>
<comment type="catalytic activity">
    <reaction evidence="6">
        <text>Couples ATP hydrolysis with the unwinding of duplex DNA by translocating in the 3'-5' direction.</text>
        <dbReference type="EC" id="5.6.2.4"/>
    </reaction>
</comment>
<evidence type="ECO:0000256" key="3">
    <source>
        <dbReference type="ARBA" id="ARBA00022806"/>
    </source>
</evidence>
<keyword evidence="3 10" id="KW-0347">Helicase</keyword>
<proteinExistence type="predicted"/>
<dbReference type="Gene3D" id="3.40.50.300">
    <property type="entry name" value="P-loop containing nucleotide triphosphate hydrolases"/>
    <property type="match status" value="3"/>
</dbReference>
<reference evidence="12 13" key="1">
    <citation type="submission" date="2022-11" db="EMBL/GenBank/DDBJ databases">
        <authorList>
            <person name="Siebert D."/>
            <person name="Busche T."/>
            <person name="Saydam E."/>
            <person name="Kalinowski J."/>
            <person name="Ruckert C."/>
            <person name="Blombach B."/>
        </authorList>
    </citation>
    <scope>NUCLEOTIDE SEQUENCE [LARGE SCALE GENOMIC DNA]</scope>
    <source>
        <strain evidence="12 13">DSM 1083</strain>
    </source>
</reference>
<evidence type="ECO:0000256" key="7">
    <source>
        <dbReference type="ARBA" id="ARBA00034808"/>
    </source>
</evidence>
<dbReference type="Pfam" id="PF13361">
    <property type="entry name" value="UvrD_C"/>
    <property type="match status" value="1"/>
</dbReference>
<evidence type="ECO:0000313" key="13">
    <source>
        <dbReference type="Proteomes" id="UP001213907"/>
    </source>
</evidence>
<evidence type="ECO:0000259" key="11">
    <source>
        <dbReference type="PROSITE" id="PS51198"/>
    </source>
</evidence>
<keyword evidence="4 10" id="KW-0067">ATP-binding</keyword>
<organism evidence="12 13">
    <name type="scientific">Afipia carboxydohydrogena</name>
    <name type="common">Pseudomonas carboxydohydrogena</name>
    <dbReference type="NCBI Taxonomy" id="290"/>
    <lineage>
        <taxon>Bacteria</taxon>
        <taxon>Pseudomonadati</taxon>
        <taxon>Pseudomonadota</taxon>
        <taxon>Alphaproteobacteria</taxon>
        <taxon>Hyphomicrobiales</taxon>
        <taxon>Nitrobacteraceae</taxon>
        <taxon>Afipia</taxon>
    </lineage>
</organism>
<evidence type="ECO:0000256" key="1">
    <source>
        <dbReference type="ARBA" id="ARBA00022741"/>
    </source>
</evidence>
<dbReference type="PANTHER" id="PTHR11070:SF2">
    <property type="entry name" value="ATP-DEPENDENT DNA HELICASE SRS2"/>
    <property type="match status" value="1"/>
</dbReference>